<protein>
    <submittedName>
        <fullName evidence="1">Uncharacterized protein</fullName>
    </submittedName>
</protein>
<comment type="caution">
    <text evidence="1">The sequence shown here is derived from an EMBL/GenBank/DDBJ whole genome shotgun (WGS) entry which is preliminary data.</text>
</comment>
<proteinExistence type="predicted"/>
<reference evidence="1 2" key="1">
    <citation type="submission" date="2017-09" db="EMBL/GenBank/DDBJ databases">
        <title>Depth-based differentiation of microbial function through sediment-hosted aquifers and enrichment of novel symbionts in the deep terrestrial subsurface.</title>
        <authorList>
            <person name="Probst A.J."/>
            <person name="Ladd B."/>
            <person name="Jarett J.K."/>
            <person name="Geller-Mcgrath D.E."/>
            <person name="Sieber C.M."/>
            <person name="Emerson J.B."/>
            <person name="Anantharaman K."/>
            <person name="Thomas B.C."/>
            <person name="Malmstrom R."/>
            <person name="Stieglmeier M."/>
            <person name="Klingl A."/>
            <person name="Woyke T."/>
            <person name="Ryan C.M."/>
            <person name="Banfield J.F."/>
        </authorList>
    </citation>
    <scope>NUCLEOTIDE SEQUENCE [LARGE SCALE GENOMIC DNA]</scope>
    <source>
        <strain evidence="1">CG08_land_8_20_14_0_20_45_16</strain>
    </source>
</reference>
<dbReference type="EMBL" id="PEYM01000117">
    <property type="protein sequence ID" value="PIS28745.1"/>
    <property type="molecule type" value="Genomic_DNA"/>
</dbReference>
<name>A0A2H0XVE9_UNCSA</name>
<accession>A0A2H0XVE9</accession>
<evidence type="ECO:0000313" key="2">
    <source>
        <dbReference type="Proteomes" id="UP000231343"/>
    </source>
</evidence>
<dbReference type="Proteomes" id="UP000231343">
    <property type="component" value="Unassembled WGS sequence"/>
</dbReference>
<evidence type="ECO:0000313" key="1">
    <source>
        <dbReference type="EMBL" id="PIS28745.1"/>
    </source>
</evidence>
<organism evidence="1 2">
    <name type="scientific">Candidatus Saganbacteria bacterium CG08_land_8_20_14_0_20_45_16</name>
    <dbReference type="NCBI Taxonomy" id="2014293"/>
    <lineage>
        <taxon>Bacteria</taxon>
        <taxon>Bacillati</taxon>
        <taxon>Saganbacteria</taxon>
    </lineage>
</organism>
<sequence>MHEETLQELVGNRLNRETRASFLGEATAGWVLSQQLRTQKATPEQIYGAWLKPFVGSLRADDIEENITQHWTPNPHFEAVTRAIARAMGYTTSEKMPLTIVSGALAPMVWFAMETWFGPLLSDGITLEVKALDIEMEGGVFTGVLRPVDSRVYRKAAAYGPSDYMFIGDCFSRSEGQGDHLVVIYKEDESCNEGAVQTHLIQHFGQKQIS</sequence>
<dbReference type="AlphaFoldDB" id="A0A2H0XVE9"/>
<gene>
    <name evidence="1" type="ORF">COT42_07030</name>
</gene>